<evidence type="ECO:0000313" key="3">
    <source>
        <dbReference type="EMBL" id="MFC6671965.1"/>
    </source>
</evidence>
<dbReference type="Gene3D" id="1.10.1200.10">
    <property type="entry name" value="ACP-like"/>
    <property type="match status" value="1"/>
</dbReference>
<reference evidence="4" key="1">
    <citation type="journal article" date="2019" name="Int. J. Syst. Evol. Microbiol.">
        <title>The Global Catalogue of Microorganisms (GCM) 10K type strain sequencing project: providing services to taxonomists for standard genome sequencing and annotation.</title>
        <authorList>
            <consortium name="The Broad Institute Genomics Platform"/>
            <consortium name="The Broad Institute Genome Sequencing Center for Infectious Disease"/>
            <person name="Wu L."/>
            <person name="Ma J."/>
        </authorList>
    </citation>
    <scope>NUCLEOTIDE SEQUENCE [LARGE SCALE GENOMIC DNA]</scope>
    <source>
        <strain evidence="4">NBRC 111756</strain>
    </source>
</reference>
<name>A0ABW2A3F8_9GAMM</name>
<accession>A0ABW2A3F8</accession>
<feature type="compositionally biased region" description="Basic residues" evidence="1">
    <location>
        <begin position="100"/>
        <end position="114"/>
    </location>
</feature>
<dbReference type="Proteomes" id="UP001596422">
    <property type="component" value="Unassembled WGS sequence"/>
</dbReference>
<evidence type="ECO:0000313" key="4">
    <source>
        <dbReference type="Proteomes" id="UP001596422"/>
    </source>
</evidence>
<dbReference type="SUPFAM" id="SSF47336">
    <property type="entry name" value="ACP-like"/>
    <property type="match status" value="1"/>
</dbReference>
<evidence type="ECO:0000256" key="1">
    <source>
        <dbReference type="SAM" id="MobiDB-lite"/>
    </source>
</evidence>
<evidence type="ECO:0000259" key="2">
    <source>
        <dbReference type="PROSITE" id="PS50075"/>
    </source>
</evidence>
<comment type="caution">
    <text evidence="3">The sequence shown here is derived from an EMBL/GenBank/DDBJ whole genome shotgun (WGS) entry which is preliminary data.</text>
</comment>
<dbReference type="RefSeq" id="WP_379910436.1">
    <property type="nucleotide sequence ID" value="NZ_JBHSWE010000001.1"/>
</dbReference>
<dbReference type="InterPro" id="IPR036736">
    <property type="entry name" value="ACP-like_sf"/>
</dbReference>
<proteinExistence type="predicted"/>
<protein>
    <submittedName>
        <fullName evidence="3">Acyl carrier protein</fullName>
    </submittedName>
</protein>
<dbReference type="Pfam" id="PF00550">
    <property type="entry name" value="PP-binding"/>
    <property type="match status" value="1"/>
</dbReference>
<dbReference type="EMBL" id="JBHSWE010000001">
    <property type="protein sequence ID" value="MFC6671965.1"/>
    <property type="molecule type" value="Genomic_DNA"/>
</dbReference>
<dbReference type="InterPro" id="IPR009081">
    <property type="entry name" value="PP-bd_ACP"/>
</dbReference>
<feature type="domain" description="Carrier" evidence="2">
    <location>
        <begin position="8"/>
        <end position="88"/>
    </location>
</feature>
<gene>
    <name evidence="3" type="ORF">ACFQDL_19275</name>
</gene>
<organism evidence="3 4">
    <name type="scientific">Marinobacterium aestuariivivens</name>
    <dbReference type="NCBI Taxonomy" id="1698799"/>
    <lineage>
        <taxon>Bacteria</taxon>
        <taxon>Pseudomonadati</taxon>
        <taxon>Pseudomonadota</taxon>
        <taxon>Gammaproteobacteria</taxon>
        <taxon>Oceanospirillales</taxon>
        <taxon>Oceanospirillaceae</taxon>
        <taxon>Marinobacterium</taxon>
    </lineage>
</organism>
<keyword evidence="4" id="KW-1185">Reference proteome</keyword>
<feature type="region of interest" description="Disordered" evidence="1">
    <location>
        <begin position="90"/>
        <end position="114"/>
    </location>
</feature>
<dbReference type="PROSITE" id="PS50075">
    <property type="entry name" value="CARRIER"/>
    <property type="match status" value="1"/>
</dbReference>
<sequence>MPNDRAGAEPAATLLQLIDELSSELRPGQPKGPVLLDSTLDGDLGLDSLSRAELFSRIEQRFRVSLPGQTFAEAETPRDLLRALARAAPWALSPTPHRPPGQRRRRVSRCRHEP</sequence>